<dbReference type="OrthoDB" id="9793188at2"/>
<evidence type="ECO:0008006" key="3">
    <source>
        <dbReference type="Google" id="ProtNLM"/>
    </source>
</evidence>
<sequence>MIDPTVIDNKLQDDIKNFGLQVLYIMEDEQGPGFSYSIGLYESYGHPEIIMVGLKQDLMHTLINNMAYDIKDGKVFIPFKYEADILDDFECYFVEVEKSNYDAYVGQAQKYYKRDGFPLLQCIYPTVKGIYPWEDEWPESIKDLQPILGPLK</sequence>
<gene>
    <name evidence="1" type="ORF">SAMN05216464_116102</name>
</gene>
<keyword evidence="2" id="KW-1185">Reference proteome</keyword>
<protein>
    <recommendedName>
        <fullName evidence="3">DUF4262 domain-containing protein</fullName>
    </recommendedName>
</protein>
<dbReference type="STRING" id="1391627.SAMN05216464_116102"/>
<evidence type="ECO:0000313" key="1">
    <source>
        <dbReference type="EMBL" id="SDF35705.1"/>
    </source>
</evidence>
<name>A0A1G7KEW2_9SPHI</name>
<reference evidence="1 2" key="1">
    <citation type="submission" date="2016-10" db="EMBL/GenBank/DDBJ databases">
        <authorList>
            <person name="de Groot N.N."/>
        </authorList>
    </citation>
    <scope>NUCLEOTIDE SEQUENCE [LARGE SCALE GENOMIC DNA]</scope>
    <source>
        <strain evidence="1 2">47C3B</strain>
    </source>
</reference>
<accession>A0A1G7KEW2</accession>
<proteinExistence type="predicted"/>
<dbReference type="InterPro" id="IPR025358">
    <property type="entry name" value="DUF4262"/>
</dbReference>
<dbReference type="EMBL" id="FNAI01000016">
    <property type="protein sequence ID" value="SDF35705.1"/>
    <property type="molecule type" value="Genomic_DNA"/>
</dbReference>
<dbReference type="AlphaFoldDB" id="A0A1G7KEW2"/>
<organism evidence="1 2">
    <name type="scientific">Mucilaginibacter pineti</name>
    <dbReference type="NCBI Taxonomy" id="1391627"/>
    <lineage>
        <taxon>Bacteria</taxon>
        <taxon>Pseudomonadati</taxon>
        <taxon>Bacteroidota</taxon>
        <taxon>Sphingobacteriia</taxon>
        <taxon>Sphingobacteriales</taxon>
        <taxon>Sphingobacteriaceae</taxon>
        <taxon>Mucilaginibacter</taxon>
    </lineage>
</organism>
<dbReference type="Proteomes" id="UP000199072">
    <property type="component" value="Unassembled WGS sequence"/>
</dbReference>
<evidence type="ECO:0000313" key="2">
    <source>
        <dbReference type="Proteomes" id="UP000199072"/>
    </source>
</evidence>
<dbReference type="RefSeq" id="WP_091154822.1">
    <property type="nucleotide sequence ID" value="NZ_FNAI01000016.1"/>
</dbReference>
<dbReference type="Pfam" id="PF14081">
    <property type="entry name" value="DUF4262"/>
    <property type="match status" value="1"/>
</dbReference>